<proteinExistence type="predicted"/>
<comment type="caution">
    <text evidence="2">The sequence shown here is derived from an EMBL/GenBank/DDBJ whole genome shotgun (WGS) entry which is preliminary data.</text>
</comment>
<reference evidence="2 3" key="1">
    <citation type="journal article" date="2018" name="Cell">
        <title>The Chara Genome: Secondary Complexity and Implications for Plant Terrestrialization.</title>
        <authorList>
            <person name="Nishiyama T."/>
            <person name="Sakayama H."/>
            <person name="Vries J.D."/>
            <person name="Buschmann H."/>
            <person name="Saint-Marcoux D."/>
            <person name="Ullrich K.K."/>
            <person name="Haas F.B."/>
            <person name="Vanderstraeten L."/>
            <person name="Becker D."/>
            <person name="Lang D."/>
            <person name="Vosolsobe S."/>
            <person name="Rombauts S."/>
            <person name="Wilhelmsson P.K.I."/>
            <person name="Janitza P."/>
            <person name="Kern R."/>
            <person name="Heyl A."/>
            <person name="Rumpler F."/>
            <person name="Villalobos L.I.A.C."/>
            <person name="Clay J.M."/>
            <person name="Skokan R."/>
            <person name="Toyoda A."/>
            <person name="Suzuki Y."/>
            <person name="Kagoshima H."/>
            <person name="Schijlen E."/>
            <person name="Tajeshwar N."/>
            <person name="Catarino B."/>
            <person name="Hetherington A.J."/>
            <person name="Saltykova A."/>
            <person name="Bonnot C."/>
            <person name="Breuninger H."/>
            <person name="Symeonidi A."/>
            <person name="Radhakrishnan G.V."/>
            <person name="Van Nieuwerburgh F."/>
            <person name="Deforce D."/>
            <person name="Chang C."/>
            <person name="Karol K.G."/>
            <person name="Hedrich R."/>
            <person name="Ulvskov P."/>
            <person name="Glockner G."/>
            <person name="Delwiche C.F."/>
            <person name="Petrasek J."/>
            <person name="Van de Peer Y."/>
            <person name="Friml J."/>
            <person name="Beilby M."/>
            <person name="Dolan L."/>
            <person name="Kohara Y."/>
            <person name="Sugano S."/>
            <person name="Fujiyama A."/>
            <person name="Delaux P.-M."/>
            <person name="Quint M."/>
            <person name="TheiBen G."/>
            <person name="Hagemann M."/>
            <person name="Harholt J."/>
            <person name="Dunand C."/>
            <person name="Zachgo S."/>
            <person name="Langdale J."/>
            <person name="Maumus F."/>
            <person name="Straeten D.V.D."/>
            <person name="Gould S.B."/>
            <person name="Rensing S.A."/>
        </authorList>
    </citation>
    <scope>NUCLEOTIDE SEQUENCE [LARGE SCALE GENOMIC DNA]</scope>
    <source>
        <strain evidence="2 3">S276</strain>
    </source>
</reference>
<dbReference type="EMBL" id="BFEA01000428">
    <property type="protein sequence ID" value="GBG83084.1"/>
    <property type="molecule type" value="Genomic_DNA"/>
</dbReference>
<sequence length="243" mass="26606">MEGEAMGKAEKESRAAVRGGRRRYAEVNGDGRSRAEVERRWVEVGEGGQRQTKGIRIGIGKRKQRWRTWHMANLPRGDLGTWEGEVAIFSRGRGRWRACRVANLPRGVKRKPRWKRKLKVARTEVIGAKMARAQVSGRRGGGLVDRRWAEVGGGGRRWAKVGGGGRRRVEAGGGDRDRDREAEAEVANLPHGDLGTWDGEVANLPRGDLATWRSCHVGGGGGVFAAWQTCHVVGSRSRGGSGS</sequence>
<evidence type="ECO:0000313" key="2">
    <source>
        <dbReference type="EMBL" id="GBG83084.1"/>
    </source>
</evidence>
<name>A0A388LLA1_CHABU</name>
<feature type="region of interest" description="Disordered" evidence="1">
    <location>
        <begin position="1"/>
        <end position="29"/>
    </location>
</feature>
<dbReference type="Gramene" id="GBG83084">
    <property type="protein sequence ID" value="GBG83084"/>
    <property type="gene ID" value="CBR_g36702"/>
</dbReference>
<evidence type="ECO:0000256" key="1">
    <source>
        <dbReference type="SAM" id="MobiDB-lite"/>
    </source>
</evidence>
<gene>
    <name evidence="2" type="ORF">CBR_g36702</name>
</gene>
<feature type="compositionally biased region" description="Basic and acidic residues" evidence="1">
    <location>
        <begin position="1"/>
        <end position="15"/>
    </location>
</feature>
<feature type="region of interest" description="Disordered" evidence="1">
    <location>
        <begin position="159"/>
        <end position="181"/>
    </location>
</feature>
<dbReference type="Proteomes" id="UP000265515">
    <property type="component" value="Unassembled WGS sequence"/>
</dbReference>
<evidence type="ECO:0000313" key="3">
    <source>
        <dbReference type="Proteomes" id="UP000265515"/>
    </source>
</evidence>
<accession>A0A388LLA1</accession>
<keyword evidence="3" id="KW-1185">Reference proteome</keyword>
<dbReference type="AlphaFoldDB" id="A0A388LLA1"/>
<organism evidence="2 3">
    <name type="scientific">Chara braunii</name>
    <name type="common">Braun's stonewort</name>
    <dbReference type="NCBI Taxonomy" id="69332"/>
    <lineage>
        <taxon>Eukaryota</taxon>
        <taxon>Viridiplantae</taxon>
        <taxon>Streptophyta</taxon>
        <taxon>Charophyceae</taxon>
        <taxon>Charales</taxon>
        <taxon>Characeae</taxon>
        <taxon>Chara</taxon>
    </lineage>
</organism>
<feature type="compositionally biased region" description="Basic and acidic residues" evidence="1">
    <location>
        <begin position="167"/>
        <end position="181"/>
    </location>
</feature>
<protein>
    <submittedName>
        <fullName evidence="2">Uncharacterized protein</fullName>
    </submittedName>
</protein>